<dbReference type="InterPro" id="IPR016024">
    <property type="entry name" value="ARM-type_fold"/>
</dbReference>
<gene>
    <name evidence="2" type="ORF">BO78DRAFT_449833</name>
</gene>
<dbReference type="Gene3D" id="1.25.10.10">
    <property type="entry name" value="Leucine-rich Repeat Variant"/>
    <property type="match status" value="1"/>
</dbReference>
<dbReference type="InterPro" id="IPR011989">
    <property type="entry name" value="ARM-like"/>
</dbReference>
<dbReference type="Pfam" id="PF23948">
    <property type="entry name" value="ARM_5"/>
    <property type="match status" value="1"/>
</dbReference>
<dbReference type="Proteomes" id="UP000248423">
    <property type="component" value="Unassembled WGS sequence"/>
</dbReference>
<dbReference type="Pfam" id="PF05729">
    <property type="entry name" value="NACHT"/>
    <property type="match status" value="1"/>
</dbReference>
<dbReference type="InterPro" id="IPR056251">
    <property type="entry name" value="Arm_rpt_dom"/>
</dbReference>
<dbReference type="EMBL" id="KZ826369">
    <property type="protein sequence ID" value="PYI04439.1"/>
    <property type="molecule type" value="Genomic_DNA"/>
</dbReference>
<accession>A0A319ETE6</accession>
<dbReference type="InterPro" id="IPR007111">
    <property type="entry name" value="NACHT_NTPase"/>
</dbReference>
<evidence type="ECO:0000313" key="3">
    <source>
        <dbReference type="Proteomes" id="UP000248423"/>
    </source>
</evidence>
<reference evidence="2 3" key="1">
    <citation type="submission" date="2018-02" db="EMBL/GenBank/DDBJ databases">
        <title>The genomes of Aspergillus section Nigri reveals drivers in fungal speciation.</title>
        <authorList>
            <consortium name="DOE Joint Genome Institute"/>
            <person name="Vesth T.C."/>
            <person name="Nybo J."/>
            <person name="Theobald S."/>
            <person name="Brandl J."/>
            <person name="Frisvad J.C."/>
            <person name="Nielsen K.F."/>
            <person name="Lyhne E.K."/>
            <person name="Kogle M.E."/>
            <person name="Kuo A."/>
            <person name="Riley R."/>
            <person name="Clum A."/>
            <person name="Nolan M."/>
            <person name="Lipzen A."/>
            <person name="Salamov A."/>
            <person name="Henrissat B."/>
            <person name="Wiebenga A."/>
            <person name="De vries R.P."/>
            <person name="Grigoriev I.V."/>
            <person name="Mortensen U.H."/>
            <person name="Andersen M.R."/>
            <person name="Baker S.E."/>
        </authorList>
    </citation>
    <scope>NUCLEOTIDE SEQUENCE [LARGE SCALE GENOMIC DNA]</scope>
    <source>
        <strain evidence="2 3">CBS 121057</strain>
    </source>
</reference>
<feature type="domain" description="NACHT" evidence="1">
    <location>
        <begin position="535"/>
        <end position="662"/>
    </location>
</feature>
<keyword evidence="3" id="KW-1185">Reference proteome</keyword>
<dbReference type="SUPFAM" id="SSF52540">
    <property type="entry name" value="P-loop containing nucleoside triphosphate hydrolases"/>
    <property type="match status" value="1"/>
</dbReference>
<dbReference type="PANTHER" id="PTHR46312:SF2">
    <property type="entry name" value="NUCLEOTIDE-BINDING OLIGOMERIZATION DOMAIN-CONTAINING PROTEIN 2-LIKE"/>
    <property type="match status" value="1"/>
</dbReference>
<sequence>MASSLYCPPRPGSIEELMQRVNSTDPPCNEKEKVALQALIESMIERFDDNPLPCYYSQVALLSPVATDEQYNKLLNVFSDAILKNCDKGSALNPDLLPSFVRILRSRAQGRPQDGLFPAIDGLRERLDRAYERNNMKVQYFLMYTMGSLLDVVIDTKVSNIDQDNLRGPLLAQLAKFEDHDEPRLAQAASYANEALKGVSSNQGPWDLFWKTSGKVLAVTAKTAGAISAIDPNKLVEAVPDVFELLSLFKDIYDVSKSFKDDMAKMDEIFTKSIQRLKGQEIWYGVLRYTGMLINTGGKSFDTLKQILPKVPCGDKWQFWCGLYAQLEQGYLQGDQQAKDRIIRFTEWTFELPFLKHKERIKKESRIQEWINLLAKTFGREPQWQKPQLKEPRKFPLCFLKKPKCEPKLDAPFTSKTDRHATKSLLDEAWHKCETAQIFYVDAALVHHYTLGNTLKIWRISNDTLDIENCYINLGVVEASPERRDQGEAFELSLRKRLKIEAPSEGKEIQLPDLYNERQLRTQNMQRSERNGKPKRILIRGRAGVGKTTLCKKIVHDFIHGKMPLWDFDRLLWIPLRKLKGRPSAEEFLDQEIWSVHSDKQIFVRVLLYSIFNHRSEKTLLVLDGFDEIVAERLHGEDLVKCPQILNLLNHPNMIITSRPHAAFHSDIRPFDLELETVGFRPDQVDIYVEKVVRYQKDGEKSAREIREFIKGHWLMKGLLQIPIQLDALCYTWNEPFRPPVIETMTVLYQAIELKLWKKDIVQQRNMSEAEADNILIRSHVEPGMSNHIDLVQKLAFFGLYNNIVDFAWNHRTELYKKHPEIKGKTDNLLDGLSFIRTADSSAGPSSKVYYFIHLTFQEYFAAHYFVQCWVSNEQMTTVHMDPTECRHLDAKEFLQREKYNGRYNIMWRFVAGLLCEQGENEKLAEFMQVLDDEPRDLLGPTHLRILMHCFSEISDPAKNCDLKRIEESMEKGLSGLLRISRGVKNYPKSIALSHEMEFPSHLFGSILDGGTQMQQITALRALEQRTQLSSDLVPRLKGFVDPIALHHSEEGNYCLYGATAALAAYYEDIPEIIIELLKHPGSGVREITYIVIAERRNLPEEIIETLVCEFQAKQDMSGFQVTWDDYQAAGTIGKQLKLSENTVGKLKSLLEDRNPDVRRFSVRALSNQFSTRPDLMLKVLEFQNDDDSDLRLAVAYAVLKSTQPEACSFLTIALNDKSAYIRAIAAGRLASQKALPPEILDTLKSRMNDNDPETRIHAMGTYTKHATSTGAIFEILIPLLDDEDDRVGSTAAHLLSTQPAIPEHIINCLASKLKDENSSGHHGAIRFFCAQSDLNDEILQSLIPYLHSRKKEIRITVIVALRNQSKFPEYAVQSLESLLSPNDLLLTRVALTALRRCKTLSEETLKTMVFYLKNRCDTDAGKCLQQQRTLTPAIIQDLVHLLKHEDIAVGLRADSVLRERDEFYAILPDFNRKGWEALSRIWFDESLDEDWSCVLWEDTLHITTPQGLHKVEFKSPHQKENLQHAIEALQHRFLKVRK</sequence>
<evidence type="ECO:0000313" key="2">
    <source>
        <dbReference type="EMBL" id="PYI04439.1"/>
    </source>
</evidence>
<name>A0A319ETE6_ASPSB</name>
<dbReference type="Gene3D" id="3.40.50.300">
    <property type="entry name" value="P-loop containing nucleotide triphosphate hydrolases"/>
    <property type="match status" value="1"/>
</dbReference>
<dbReference type="PANTHER" id="PTHR46312">
    <property type="entry name" value="NACHT DOMAIN-CONTAINING PROTEIN"/>
    <property type="match status" value="1"/>
</dbReference>
<organism evidence="2 3">
    <name type="scientific">Aspergillus sclerotiicarbonarius (strain CBS 121057 / IBT 28362)</name>
    <dbReference type="NCBI Taxonomy" id="1448318"/>
    <lineage>
        <taxon>Eukaryota</taxon>
        <taxon>Fungi</taxon>
        <taxon>Dikarya</taxon>
        <taxon>Ascomycota</taxon>
        <taxon>Pezizomycotina</taxon>
        <taxon>Eurotiomycetes</taxon>
        <taxon>Eurotiomycetidae</taxon>
        <taxon>Eurotiales</taxon>
        <taxon>Aspergillaceae</taxon>
        <taxon>Aspergillus</taxon>
        <taxon>Aspergillus subgen. Circumdati</taxon>
    </lineage>
</organism>
<dbReference type="PROSITE" id="PS50837">
    <property type="entry name" value="NACHT"/>
    <property type="match status" value="1"/>
</dbReference>
<dbReference type="VEuPathDB" id="FungiDB:BO78DRAFT_449833"/>
<dbReference type="OrthoDB" id="427518at2759"/>
<dbReference type="Pfam" id="PF13646">
    <property type="entry name" value="HEAT_2"/>
    <property type="match status" value="1"/>
</dbReference>
<proteinExistence type="predicted"/>
<evidence type="ECO:0000259" key="1">
    <source>
        <dbReference type="PROSITE" id="PS50837"/>
    </source>
</evidence>
<dbReference type="STRING" id="1448318.A0A319ETE6"/>
<dbReference type="InterPro" id="IPR027417">
    <property type="entry name" value="P-loop_NTPase"/>
</dbReference>
<protein>
    <submittedName>
        <fullName evidence="2">ARM repeat-containing protein</fullName>
    </submittedName>
</protein>
<dbReference type="Pfam" id="PF23238">
    <property type="entry name" value="DUF7068"/>
    <property type="match status" value="1"/>
</dbReference>
<dbReference type="InterPro" id="IPR055496">
    <property type="entry name" value="DUF7068"/>
</dbReference>
<dbReference type="SUPFAM" id="SSF48371">
    <property type="entry name" value="ARM repeat"/>
    <property type="match status" value="1"/>
</dbReference>